<feature type="compositionally biased region" description="Basic and acidic residues" evidence="1">
    <location>
        <begin position="293"/>
        <end position="315"/>
    </location>
</feature>
<feature type="compositionally biased region" description="Low complexity" evidence="1">
    <location>
        <begin position="362"/>
        <end position="379"/>
    </location>
</feature>
<sequence>MPPKRSRFFPQPFRVDGRRNSSVASTSSGNDEQQQQQQQQRRRDQSGPSSSSSSVSGPPLFSSELPPPSMHERFNKDGTENVEWARYQSTLRLKAKWDSIYERYKDAHLEDQDEIELAPRVREGSKGKSMQGKKRKATAGRKRKRVPFGQLDSDVDSFSDSADEFDSSDPSSDSGGPSNRSSSGIRVVRDCGVLRNLAGTLHFGSFIKDEELDALEAVLDDDEAANASASASTAKTGQKGTSDTAAGSDQDEDTRSEVEFSSDDDDEIGGWGEKAFLQPQYPEFDPRTQLAASEREDNIHGRDDAATAAARKYDPDLEEFLLAEERRRRLRAMNTSHDDDEDDDSDVFDFTAETDETPNHDAGASSSSLSPAATATAAPGQQIMAEVEEYYSSDDGLDMLGTPKRRKHGQAGRPRAKAAAAVPAPATSSVRSRAPVSHPGSAAKRPAAPTRTDFVRASGAAGKADANSLKPAFIIPSFEEAQRAKRSGVEAILLRWTREQEAYLAQEEEEERYRFDLGFSREVTYGRAPTSAVVVVDVFDSLPESYRGMAGLAEMLAEHS</sequence>
<feature type="compositionally biased region" description="Acidic residues" evidence="1">
    <location>
        <begin position="338"/>
        <end position="356"/>
    </location>
</feature>
<feature type="compositionally biased region" description="Basic and acidic residues" evidence="1">
    <location>
        <begin position="117"/>
        <end position="126"/>
    </location>
</feature>
<dbReference type="AlphaFoldDB" id="A0AAN6GC94"/>
<feature type="region of interest" description="Disordered" evidence="1">
    <location>
        <begin position="395"/>
        <end position="451"/>
    </location>
</feature>
<proteinExistence type="predicted"/>
<dbReference type="EMBL" id="JAPDMQ010000233">
    <property type="protein sequence ID" value="KAK0529798.1"/>
    <property type="molecule type" value="Genomic_DNA"/>
</dbReference>
<feature type="compositionally biased region" description="Low complexity" evidence="1">
    <location>
        <begin position="417"/>
        <end position="432"/>
    </location>
</feature>
<feature type="region of interest" description="Disordered" evidence="1">
    <location>
        <begin position="332"/>
        <end position="379"/>
    </location>
</feature>
<evidence type="ECO:0000313" key="3">
    <source>
        <dbReference type="Proteomes" id="UP001176521"/>
    </source>
</evidence>
<feature type="compositionally biased region" description="Low complexity" evidence="1">
    <location>
        <begin position="27"/>
        <end position="39"/>
    </location>
</feature>
<feature type="compositionally biased region" description="Low complexity" evidence="1">
    <location>
        <begin position="168"/>
        <end position="183"/>
    </location>
</feature>
<feature type="region of interest" description="Disordered" evidence="1">
    <location>
        <begin position="108"/>
        <end position="185"/>
    </location>
</feature>
<feature type="compositionally biased region" description="Acidic residues" evidence="1">
    <location>
        <begin position="153"/>
        <end position="167"/>
    </location>
</feature>
<comment type="caution">
    <text evidence="2">The sequence shown here is derived from an EMBL/GenBank/DDBJ whole genome shotgun (WGS) entry which is preliminary data.</text>
</comment>
<evidence type="ECO:0000256" key="1">
    <source>
        <dbReference type="SAM" id="MobiDB-lite"/>
    </source>
</evidence>
<accession>A0AAN6GC94</accession>
<reference evidence="2" key="1">
    <citation type="journal article" date="2023" name="PhytoFront">
        <title>Draft Genome Resources of Seven Strains of Tilletia horrida, Causal Agent of Kernel Smut of Rice.</title>
        <authorList>
            <person name="Khanal S."/>
            <person name="Antony Babu S."/>
            <person name="Zhou X.G."/>
        </authorList>
    </citation>
    <scope>NUCLEOTIDE SEQUENCE</scope>
    <source>
        <strain evidence="2">TX3</strain>
    </source>
</reference>
<feature type="compositionally biased region" description="Basic residues" evidence="1">
    <location>
        <begin position="131"/>
        <end position="146"/>
    </location>
</feature>
<protein>
    <submittedName>
        <fullName evidence="2">Uncharacterized protein</fullName>
    </submittedName>
</protein>
<feature type="compositionally biased region" description="Polar residues" evidence="1">
    <location>
        <begin position="235"/>
        <end position="247"/>
    </location>
</feature>
<evidence type="ECO:0000313" key="2">
    <source>
        <dbReference type="EMBL" id="KAK0529798.1"/>
    </source>
</evidence>
<feature type="region of interest" description="Disordered" evidence="1">
    <location>
        <begin position="1"/>
        <end position="82"/>
    </location>
</feature>
<dbReference type="Proteomes" id="UP001176521">
    <property type="component" value="Unassembled WGS sequence"/>
</dbReference>
<keyword evidence="3" id="KW-1185">Reference proteome</keyword>
<feature type="compositionally biased region" description="Basic residues" evidence="1">
    <location>
        <begin position="403"/>
        <end position="416"/>
    </location>
</feature>
<name>A0AAN6GC94_9BASI</name>
<feature type="compositionally biased region" description="Acidic residues" evidence="1">
    <location>
        <begin position="259"/>
        <end position="268"/>
    </location>
</feature>
<organism evidence="2 3">
    <name type="scientific">Tilletia horrida</name>
    <dbReference type="NCBI Taxonomy" id="155126"/>
    <lineage>
        <taxon>Eukaryota</taxon>
        <taxon>Fungi</taxon>
        <taxon>Dikarya</taxon>
        <taxon>Basidiomycota</taxon>
        <taxon>Ustilaginomycotina</taxon>
        <taxon>Exobasidiomycetes</taxon>
        <taxon>Tilletiales</taxon>
        <taxon>Tilletiaceae</taxon>
        <taxon>Tilletia</taxon>
    </lineage>
</organism>
<feature type="compositionally biased region" description="Low complexity" evidence="1">
    <location>
        <begin position="46"/>
        <end position="64"/>
    </location>
</feature>
<feature type="compositionally biased region" description="Low complexity" evidence="1">
    <location>
        <begin position="225"/>
        <end position="234"/>
    </location>
</feature>
<feature type="compositionally biased region" description="Basic and acidic residues" evidence="1">
    <location>
        <begin position="70"/>
        <end position="79"/>
    </location>
</feature>
<gene>
    <name evidence="2" type="ORF">OC842_004132</name>
</gene>
<feature type="region of interest" description="Disordered" evidence="1">
    <location>
        <begin position="224"/>
        <end position="317"/>
    </location>
</feature>